<dbReference type="EMBL" id="RFLX01000030">
    <property type="protein sequence ID" value="RMI17391.1"/>
    <property type="molecule type" value="Genomic_DNA"/>
</dbReference>
<evidence type="ECO:0000256" key="1">
    <source>
        <dbReference type="ARBA" id="ARBA00022553"/>
    </source>
</evidence>
<organism evidence="10 11">
    <name type="scientific">Teichococcus wenyumeiae</name>
    <dbReference type="NCBI Taxonomy" id="2478470"/>
    <lineage>
        <taxon>Bacteria</taxon>
        <taxon>Pseudomonadati</taxon>
        <taxon>Pseudomonadota</taxon>
        <taxon>Alphaproteobacteria</taxon>
        <taxon>Acetobacterales</taxon>
        <taxon>Roseomonadaceae</taxon>
        <taxon>Roseomonas</taxon>
    </lineage>
</organism>
<dbReference type="InterPro" id="IPR039420">
    <property type="entry name" value="WalR-like"/>
</dbReference>
<keyword evidence="11" id="KW-1185">Reference proteome</keyword>
<dbReference type="SUPFAM" id="SSF46894">
    <property type="entry name" value="C-terminal effector domain of the bipartite response regulators"/>
    <property type="match status" value="1"/>
</dbReference>
<dbReference type="Pfam" id="PF00486">
    <property type="entry name" value="Trans_reg_C"/>
    <property type="match status" value="1"/>
</dbReference>
<dbReference type="InterPro" id="IPR001789">
    <property type="entry name" value="Sig_transdc_resp-reg_receiver"/>
</dbReference>
<comment type="caution">
    <text evidence="10">The sequence shown here is derived from an EMBL/GenBank/DDBJ whole genome shotgun (WGS) entry which is preliminary data.</text>
</comment>
<reference evidence="10 11" key="1">
    <citation type="submission" date="2018-10" db="EMBL/GenBank/DDBJ databases">
        <title>Roseomonas sp. nov., isolated from feces of Tibetan antelopes in the Qinghai-Tibet plateau, China.</title>
        <authorList>
            <person name="Tian Z."/>
        </authorList>
    </citation>
    <scope>NUCLEOTIDE SEQUENCE [LARGE SCALE GENOMIC DNA]</scope>
    <source>
        <strain evidence="10 11">Z23</strain>
    </source>
</reference>
<dbReference type="PANTHER" id="PTHR48111">
    <property type="entry name" value="REGULATOR OF RPOS"/>
    <property type="match status" value="1"/>
</dbReference>
<dbReference type="SMART" id="SM00448">
    <property type="entry name" value="REC"/>
    <property type="match status" value="1"/>
</dbReference>
<evidence type="ECO:0000313" key="10">
    <source>
        <dbReference type="EMBL" id="RMI17391.1"/>
    </source>
</evidence>
<dbReference type="PANTHER" id="PTHR48111:SF4">
    <property type="entry name" value="DNA-BINDING DUAL TRANSCRIPTIONAL REGULATOR OMPR"/>
    <property type="match status" value="1"/>
</dbReference>
<keyword evidence="1 6" id="KW-0597">Phosphoprotein</keyword>
<accession>A0ABX9VDK8</accession>
<dbReference type="PROSITE" id="PS51755">
    <property type="entry name" value="OMPR_PHOB"/>
    <property type="match status" value="1"/>
</dbReference>
<dbReference type="SUPFAM" id="SSF52172">
    <property type="entry name" value="CheY-like"/>
    <property type="match status" value="1"/>
</dbReference>
<dbReference type="PROSITE" id="PS50110">
    <property type="entry name" value="RESPONSE_REGULATORY"/>
    <property type="match status" value="1"/>
</dbReference>
<evidence type="ECO:0000256" key="3">
    <source>
        <dbReference type="ARBA" id="ARBA00023015"/>
    </source>
</evidence>
<evidence type="ECO:0000256" key="2">
    <source>
        <dbReference type="ARBA" id="ARBA00023012"/>
    </source>
</evidence>
<dbReference type="InterPro" id="IPR016032">
    <property type="entry name" value="Sig_transdc_resp-reg_C-effctor"/>
</dbReference>
<evidence type="ECO:0000259" key="9">
    <source>
        <dbReference type="PROSITE" id="PS51755"/>
    </source>
</evidence>
<dbReference type="InterPro" id="IPR001867">
    <property type="entry name" value="OmpR/PhoB-type_DNA-bd"/>
</dbReference>
<dbReference type="CDD" id="cd00383">
    <property type="entry name" value="trans_reg_C"/>
    <property type="match status" value="1"/>
</dbReference>
<dbReference type="RefSeq" id="WP_122140127.1">
    <property type="nucleotide sequence ID" value="NZ_RFLX01000030.1"/>
</dbReference>
<dbReference type="Gene3D" id="1.10.10.10">
    <property type="entry name" value="Winged helix-like DNA-binding domain superfamily/Winged helix DNA-binding domain"/>
    <property type="match status" value="1"/>
</dbReference>
<feature type="modified residue" description="4-aspartylphosphate" evidence="6">
    <location>
        <position position="54"/>
    </location>
</feature>
<dbReference type="SMART" id="SM00862">
    <property type="entry name" value="Trans_reg_C"/>
    <property type="match status" value="1"/>
</dbReference>
<evidence type="ECO:0000313" key="11">
    <source>
        <dbReference type="Proteomes" id="UP000274097"/>
    </source>
</evidence>
<evidence type="ECO:0000256" key="4">
    <source>
        <dbReference type="ARBA" id="ARBA00023125"/>
    </source>
</evidence>
<dbReference type="CDD" id="cd17594">
    <property type="entry name" value="REC_OmpR_VirG"/>
    <property type="match status" value="1"/>
</dbReference>
<dbReference type="InterPro" id="IPR011006">
    <property type="entry name" value="CheY-like_superfamily"/>
</dbReference>
<evidence type="ECO:0000256" key="6">
    <source>
        <dbReference type="PROSITE-ProRule" id="PRU00169"/>
    </source>
</evidence>
<name>A0ABX9VDK8_9PROT</name>
<evidence type="ECO:0000256" key="7">
    <source>
        <dbReference type="PROSITE-ProRule" id="PRU01091"/>
    </source>
</evidence>
<dbReference type="Gene3D" id="3.40.50.2300">
    <property type="match status" value="1"/>
</dbReference>
<dbReference type="Proteomes" id="UP000274097">
    <property type="component" value="Unassembled WGS sequence"/>
</dbReference>
<feature type="domain" description="OmpR/PhoB-type" evidence="9">
    <location>
        <begin position="135"/>
        <end position="235"/>
    </location>
</feature>
<dbReference type="InterPro" id="IPR036388">
    <property type="entry name" value="WH-like_DNA-bd_sf"/>
</dbReference>
<feature type="DNA-binding region" description="OmpR/PhoB-type" evidence="7">
    <location>
        <begin position="135"/>
        <end position="235"/>
    </location>
</feature>
<protein>
    <submittedName>
        <fullName evidence="10">Response regulator</fullName>
    </submittedName>
</protein>
<dbReference type="Pfam" id="PF00072">
    <property type="entry name" value="Response_reg"/>
    <property type="match status" value="1"/>
</dbReference>
<feature type="domain" description="Response regulatory" evidence="8">
    <location>
        <begin position="5"/>
        <end position="119"/>
    </location>
</feature>
<keyword evidence="2" id="KW-0902">Two-component regulatory system</keyword>
<evidence type="ECO:0000259" key="8">
    <source>
        <dbReference type="PROSITE" id="PS50110"/>
    </source>
</evidence>
<keyword evidence="3" id="KW-0805">Transcription regulation</keyword>
<proteinExistence type="predicted"/>
<evidence type="ECO:0000256" key="5">
    <source>
        <dbReference type="ARBA" id="ARBA00023163"/>
    </source>
</evidence>
<gene>
    <name evidence="10" type="ORF">EBE87_22730</name>
</gene>
<keyword evidence="5" id="KW-0804">Transcription</keyword>
<sequence length="258" mass="29032">MIPAHILIVDDDASMRQMIRDYLTGHAFAVTAVASGAEMVRTVRTEPVDLIILDLQLAGEDGLELLRSLNTLTSAPVIIITGHRTDEVDKVVGLELGADDYLPKPFGLRELLARVRVILRRAEAADRRSAARRTNLRYRFGNWELDLNTRRLTAPDGEVMRLTRGEFNLLHAFLRAPQQILSRDQLLAASRGSDQDVYDRSIDVTILRLRRKLEQDVSQPSLIRTERGLGYVFTAPVEVQRESAPLQASRGEAERKLD</sequence>
<dbReference type="Gene3D" id="6.10.250.690">
    <property type="match status" value="1"/>
</dbReference>
<keyword evidence="4 7" id="KW-0238">DNA-binding</keyword>